<dbReference type="CDD" id="cd00198">
    <property type="entry name" value="vWFA"/>
    <property type="match status" value="1"/>
</dbReference>
<dbReference type="AlphaFoldDB" id="A0A518G8I1"/>
<feature type="domain" description="DUF58" evidence="1">
    <location>
        <begin position="51"/>
        <end position="247"/>
    </location>
</feature>
<sequence length="303" mass="34285">MSTDRQQRSFLDPALLARLGALPLLSRKPMLGSVSGRHSSPHRGASVEFAEYRKYVPGDDLRRLDWRAYGRTDRFYIKEFEADTNLRMVLVVDTSGSMNFGSVGATKLEYARRIAGALSYLAIQQGDAVGLACVAQGIAQNIPARRSPAHLSQIFDTLEAAQPQGETGLVAVLHELAETVRQRALIVVLSDFFVEPEELRECFEHLRFRKHDVSAFQLLDPEELAFDFQRPTRFIDMEGGTAIFADPVEIADRYHRALAEYLESLRKVMLETAVDYRRVSIDTECETELKNFLVERAMRRRGS</sequence>
<gene>
    <name evidence="2" type="ORF">Q31a_32180</name>
</gene>
<dbReference type="KEGG" id="ahel:Q31a_32180"/>
<proteinExistence type="predicted"/>
<dbReference type="PANTHER" id="PTHR33608">
    <property type="entry name" value="BLL2464 PROTEIN"/>
    <property type="match status" value="1"/>
</dbReference>
<evidence type="ECO:0000313" key="3">
    <source>
        <dbReference type="Proteomes" id="UP000318017"/>
    </source>
</evidence>
<dbReference type="InterPro" id="IPR036465">
    <property type="entry name" value="vWFA_dom_sf"/>
</dbReference>
<dbReference type="Gene3D" id="3.40.50.410">
    <property type="entry name" value="von Willebrand factor, type A domain"/>
    <property type="match status" value="1"/>
</dbReference>
<accession>A0A518G8I1</accession>
<dbReference type="SUPFAM" id="SSF53300">
    <property type="entry name" value="vWA-like"/>
    <property type="match status" value="1"/>
</dbReference>
<keyword evidence="3" id="KW-1185">Reference proteome</keyword>
<dbReference type="Proteomes" id="UP000318017">
    <property type="component" value="Chromosome"/>
</dbReference>
<dbReference type="Pfam" id="PF01882">
    <property type="entry name" value="DUF58"/>
    <property type="match status" value="1"/>
</dbReference>
<dbReference type="OrthoDB" id="9780819at2"/>
<dbReference type="RefSeq" id="WP_145079202.1">
    <property type="nucleotide sequence ID" value="NZ_CP036298.1"/>
</dbReference>
<dbReference type="EMBL" id="CP036298">
    <property type="protein sequence ID" value="QDV24896.1"/>
    <property type="molecule type" value="Genomic_DNA"/>
</dbReference>
<evidence type="ECO:0000313" key="2">
    <source>
        <dbReference type="EMBL" id="QDV24896.1"/>
    </source>
</evidence>
<protein>
    <recommendedName>
        <fullName evidence="1">DUF58 domain-containing protein</fullName>
    </recommendedName>
</protein>
<dbReference type="InterPro" id="IPR002881">
    <property type="entry name" value="DUF58"/>
</dbReference>
<name>A0A518G8I1_9BACT</name>
<organism evidence="2 3">
    <name type="scientific">Aureliella helgolandensis</name>
    <dbReference type="NCBI Taxonomy" id="2527968"/>
    <lineage>
        <taxon>Bacteria</taxon>
        <taxon>Pseudomonadati</taxon>
        <taxon>Planctomycetota</taxon>
        <taxon>Planctomycetia</taxon>
        <taxon>Pirellulales</taxon>
        <taxon>Pirellulaceae</taxon>
        <taxon>Aureliella</taxon>
    </lineage>
</organism>
<reference evidence="2 3" key="1">
    <citation type="submission" date="2019-02" db="EMBL/GenBank/DDBJ databases">
        <title>Deep-cultivation of Planctomycetes and their phenomic and genomic characterization uncovers novel biology.</title>
        <authorList>
            <person name="Wiegand S."/>
            <person name="Jogler M."/>
            <person name="Boedeker C."/>
            <person name="Pinto D."/>
            <person name="Vollmers J."/>
            <person name="Rivas-Marin E."/>
            <person name="Kohn T."/>
            <person name="Peeters S.H."/>
            <person name="Heuer A."/>
            <person name="Rast P."/>
            <person name="Oberbeckmann S."/>
            <person name="Bunk B."/>
            <person name="Jeske O."/>
            <person name="Meyerdierks A."/>
            <person name="Storesund J.E."/>
            <person name="Kallscheuer N."/>
            <person name="Luecker S."/>
            <person name="Lage O.M."/>
            <person name="Pohl T."/>
            <person name="Merkel B.J."/>
            <person name="Hornburger P."/>
            <person name="Mueller R.-W."/>
            <person name="Bruemmer F."/>
            <person name="Labrenz M."/>
            <person name="Spormann A.M."/>
            <person name="Op den Camp H."/>
            <person name="Overmann J."/>
            <person name="Amann R."/>
            <person name="Jetten M.S.M."/>
            <person name="Mascher T."/>
            <person name="Medema M.H."/>
            <person name="Devos D.P."/>
            <person name="Kaster A.-K."/>
            <person name="Ovreas L."/>
            <person name="Rohde M."/>
            <person name="Galperin M.Y."/>
            <person name="Jogler C."/>
        </authorList>
    </citation>
    <scope>NUCLEOTIDE SEQUENCE [LARGE SCALE GENOMIC DNA]</scope>
    <source>
        <strain evidence="2 3">Q31a</strain>
    </source>
</reference>
<evidence type="ECO:0000259" key="1">
    <source>
        <dbReference type="Pfam" id="PF01882"/>
    </source>
</evidence>
<dbReference type="PANTHER" id="PTHR33608:SF7">
    <property type="entry name" value="DUF58 DOMAIN-CONTAINING PROTEIN"/>
    <property type="match status" value="1"/>
</dbReference>